<organism evidence="1 2">
    <name type="scientific">Maritalea myrionectae</name>
    <dbReference type="NCBI Taxonomy" id="454601"/>
    <lineage>
        <taxon>Bacteria</taxon>
        <taxon>Pseudomonadati</taxon>
        <taxon>Pseudomonadota</taxon>
        <taxon>Alphaproteobacteria</taxon>
        <taxon>Hyphomicrobiales</taxon>
        <taxon>Devosiaceae</taxon>
        <taxon>Maritalea</taxon>
    </lineage>
</organism>
<accession>A0A2R4MIZ3</accession>
<dbReference type="Proteomes" id="UP000258927">
    <property type="component" value="Plasmid pHL2708X3"/>
</dbReference>
<dbReference type="RefSeq" id="WP_117396931.1">
    <property type="nucleotide sequence ID" value="NZ_CP021331.1"/>
</dbReference>
<sequence length="71" mass="7678">MDNKTVGARIAAVGKDNNKSQKEVAKLLDVSWRAYQTCEVGQGAKLVMHHTLITGQATSLAAKTVRPLFPI</sequence>
<keyword evidence="2" id="KW-1185">Reference proteome</keyword>
<evidence type="ECO:0000313" key="1">
    <source>
        <dbReference type="EMBL" id="AVX05977.1"/>
    </source>
</evidence>
<reference evidence="1 2" key="1">
    <citation type="submission" date="2017-05" db="EMBL/GenBank/DDBJ databases">
        <title>Genome Analysis of Maritalea myrionectae HL2708#5.</title>
        <authorList>
            <consortium name="Cotde Inc.-PKNU"/>
            <person name="Jang D."/>
            <person name="Oh H.-M."/>
        </authorList>
    </citation>
    <scope>NUCLEOTIDE SEQUENCE [LARGE SCALE GENOMIC DNA]</scope>
    <source>
        <strain evidence="1 2">HL2708#5</strain>
        <plasmid evidence="2">phl2708x3</plasmid>
    </source>
</reference>
<dbReference type="KEGG" id="mmyr:MXMO3_03474"/>
<keyword evidence="1" id="KW-0614">Plasmid</keyword>
<dbReference type="SUPFAM" id="SSF47413">
    <property type="entry name" value="lambda repressor-like DNA-binding domains"/>
    <property type="match status" value="1"/>
</dbReference>
<dbReference type="EMBL" id="CP021331">
    <property type="protein sequence ID" value="AVX05977.1"/>
    <property type="molecule type" value="Genomic_DNA"/>
</dbReference>
<gene>
    <name evidence="1" type="ORF">MXMO3_03474</name>
</gene>
<name>A0A2R4MIZ3_9HYPH</name>
<dbReference type="AlphaFoldDB" id="A0A2R4MIZ3"/>
<proteinExistence type="predicted"/>
<evidence type="ECO:0000313" key="2">
    <source>
        <dbReference type="Proteomes" id="UP000258927"/>
    </source>
</evidence>
<dbReference type="InterPro" id="IPR010982">
    <property type="entry name" value="Lambda_DNA-bd_dom_sf"/>
</dbReference>
<protein>
    <submittedName>
        <fullName evidence="1">Uncharacterized protein</fullName>
    </submittedName>
</protein>
<dbReference type="GO" id="GO:0003677">
    <property type="term" value="F:DNA binding"/>
    <property type="evidence" value="ECO:0007669"/>
    <property type="project" value="InterPro"/>
</dbReference>
<geneLocation type="plasmid" evidence="2">
    <name>phl2708x3</name>
</geneLocation>